<accession>A0A1B6FH79</accession>
<dbReference type="InterPro" id="IPR043536">
    <property type="entry name" value="HCF1/2"/>
</dbReference>
<proteinExistence type="predicted"/>
<dbReference type="GO" id="GO:0006338">
    <property type="term" value="P:chromatin remodeling"/>
    <property type="evidence" value="ECO:0007669"/>
    <property type="project" value="TreeGrafter"/>
</dbReference>
<feature type="compositionally biased region" description="Acidic residues" evidence="2">
    <location>
        <begin position="163"/>
        <end position="215"/>
    </location>
</feature>
<dbReference type="PROSITE" id="PS50853">
    <property type="entry name" value="FN3"/>
    <property type="match status" value="1"/>
</dbReference>
<dbReference type="InterPro" id="IPR003961">
    <property type="entry name" value="FN3_dom"/>
</dbReference>
<sequence>MEELMLATDLLGPSTEEGADELHQDSQLHSKQGISGFSDIQLAMEGEELHPGENQPETMDVDPSTEETNPQVSEGTHGVDVSKPEEVLPDPNPTDDDSQDPAPLEPSEESENIGVGEMDHEEAEQDNIPEEDPEDAGMTDSVHQPDDLHNPITERQMAQDPPPTEEEPPLEETAAEEPEPEDLPEEEMPVTEPEEDTLMADPEETSMAEPEEETPMAEAKQETPIAEPKKETPVESQEGKHVIEPQEPTAIPEPMSAPGPTDTTKPKLTMMRTPSLIDDYVSEFDSSLPVKQVASPPAPSPVLSASVPTILNPIPVTAVPIPVVSVAPLLSVPIQTPIPVSSILEQDKKSTEELKNLKNEVGEADALATLASAALSCDQASTNGVKLEKREPVWCDVGIIKGTSHVVKNFYDPSTFEDPDHPDITVDNLPDYSGAIKLDLEPGTAYKFRVAAINTCGRGPWSEVSAFKTCLPGFPGAPSAIKISKSADGAHLSWEPPSSSSGKIIEYSVCLAVRNATTNQQGDTKTVSSTPTQLAFVRVYCGPQNQAVVQNTSLAAAHIDMSTKPAIIFRIAAKNEKGYGPATQVRWLQDVAPAGGPTKPGPKREANSANSPLKRFESVR</sequence>
<dbReference type="GO" id="GO:0003713">
    <property type="term" value="F:transcription coactivator activity"/>
    <property type="evidence" value="ECO:0007669"/>
    <property type="project" value="TreeGrafter"/>
</dbReference>
<organism evidence="4">
    <name type="scientific">Cuerna arida</name>
    <dbReference type="NCBI Taxonomy" id="1464854"/>
    <lineage>
        <taxon>Eukaryota</taxon>
        <taxon>Metazoa</taxon>
        <taxon>Ecdysozoa</taxon>
        <taxon>Arthropoda</taxon>
        <taxon>Hexapoda</taxon>
        <taxon>Insecta</taxon>
        <taxon>Pterygota</taxon>
        <taxon>Neoptera</taxon>
        <taxon>Paraneoptera</taxon>
        <taxon>Hemiptera</taxon>
        <taxon>Auchenorrhyncha</taxon>
        <taxon>Membracoidea</taxon>
        <taxon>Cicadellidae</taxon>
        <taxon>Cicadellinae</taxon>
        <taxon>Proconiini</taxon>
        <taxon>Cuerna</taxon>
    </lineage>
</organism>
<dbReference type="AlphaFoldDB" id="A0A1B6FH79"/>
<feature type="compositionally biased region" description="Basic and acidic residues" evidence="2">
    <location>
        <begin position="227"/>
        <end position="244"/>
    </location>
</feature>
<dbReference type="CDD" id="cd00063">
    <property type="entry name" value="FN3"/>
    <property type="match status" value="2"/>
</dbReference>
<dbReference type="EMBL" id="GECZ01020234">
    <property type="protein sequence ID" value="JAS49535.1"/>
    <property type="molecule type" value="Transcribed_RNA"/>
</dbReference>
<dbReference type="PANTHER" id="PTHR46003">
    <property type="entry name" value="HOST CELL FACTOR"/>
    <property type="match status" value="1"/>
</dbReference>
<evidence type="ECO:0000259" key="3">
    <source>
        <dbReference type="PROSITE" id="PS50853"/>
    </source>
</evidence>
<gene>
    <name evidence="4" type="ORF">g.31551</name>
</gene>
<dbReference type="Gene3D" id="2.60.40.10">
    <property type="entry name" value="Immunoglobulins"/>
    <property type="match status" value="2"/>
</dbReference>
<dbReference type="PANTHER" id="PTHR46003:SF1">
    <property type="entry name" value="HOST CELL FACTOR"/>
    <property type="match status" value="1"/>
</dbReference>
<feature type="domain" description="Fibronectin type-III" evidence="3">
    <location>
        <begin position="371"/>
        <end position="472"/>
    </location>
</feature>
<feature type="region of interest" description="Disordered" evidence="2">
    <location>
        <begin position="588"/>
        <end position="620"/>
    </location>
</feature>
<feature type="compositionally biased region" description="Acidic residues" evidence="2">
    <location>
        <begin position="119"/>
        <end position="137"/>
    </location>
</feature>
<dbReference type="SUPFAM" id="SSF49265">
    <property type="entry name" value="Fibronectin type III"/>
    <property type="match status" value="1"/>
</dbReference>
<evidence type="ECO:0000313" key="4">
    <source>
        <dbReference type="EMBL" id="JAS49535.1"/>
    </source>
</evidence>
<evidence type="ECO:0000256" key="2">
    <source>
        <dbReference type="SAM" id="MobiDB-lite"/>
    </source>
</evidence>
<dbReference type="InterPro" id="IPR013783">
    <property type="entry name" value="Ig-like_fold"/>
</dbReference>
<reference evidence="4" key="1">
    <citation type="submission" date="2015-11" db="EMBL/GenBank/DDBJ databases">
        <title>De novo transcriptome assembly of four potential Pierce s Disease insect vectors from Arizona vineyards.</title>
        <authorList>
            <person name="Tassone E.E."/>
        </authorList>
    </citation>
    <scope>NUCLEOTIDE SEQUENCE</scope>
</reference>
<name>A0A1B6FH79_9HEMI</name>
<keyword evidence="1" id="KW-0880">Kelch repeat</keyword>
<dbReference type="GO" id="GO:0035097">
    <property type="term" value="C:histone methyltransferase complex"/>
    <property type="evidence" value="ECO:0007669"/>
    <property type="project" value="TreeGrafter"/>
</dbReference>
<evidence type="ECO:0000256" key="1">
    <source>
        <dbReference type="ARBA" id="ARBA00022441"/>
    </source>
</evidence>
<protein>
    <recommendedName>
        <fullName evidence="3">Fibronectin type-III domain-containing protein</fullName>
    </recommendedName>
</protein>
<dbReference type="InterPro" id="IPR036116">
    <property type="entry name" value="FN3_sf"/>
</dbReference>
<dbReference type="SMART" id="SM00060">
    <property type="entry name" value="FN3"/>
    <property type="match status" value="1"/>
</dbReference>
<feature type="region of interest" description="Disordered" evidence="2">
    <location>
        <begin position="1"/>
        <end position="268"/>
    </location>
</feature>